<dbReference type="InterPro" id="IPR000914">
    <property type="entry name" value="SBP_5_dom"/>
</dbReference>
<dbReference type="PROSITE" id="PS51257">
    <property type="entry name" value="PROKAR_LIPOPROTEIN"/>
    <property type="match status" value="1"/>
</dbReference>
<feature type="compositionally biased region" description="Basic and acidic residues" evidence="4">
    <location>
        <begin position="35"/>
        <end position="47"/>
    </location>
</feature>
<dbReference type="GO" id="GO:0042597">
    <property type="term" value="C:periplasmic space"/>
    <property type="evidence" value="ECO:0007669"/>
    <property type="project" value="UniProtKB-ARBA"/>
</dbReference>
<feature type="domain" description="Solute-binding protein family 5" evidence="5">
    <location>
        <begin position="94"/>
        <end position="450"/>
    </location>
</feature>
<dbReference type="OrthoDB" id="9796817at2"/>
<dbReference type="Proteomes" id="UP000481030">
    <property type="component" value="Unassembled WGS sequence"/>
</dbReference>
<dbReference type="EMBL" id="WBOS01000001">
    <property type="protein sequence ID" value="KAB2338570.1"/>
    <property type="molecule type" value="Genomic_DNA"/>
</dbReference>
<keyword evidence="7" id="KW-1185">Reference proteome</keyword>
<name>A0A6L3VAD0_9BACI</name>
<dbReference type="Pfam" id="PF00496">
    <property type="entry name" value="SBP_bac_5"/>
    <property type="match status" value="1"/>
</dbReference>
<evidence type="ECO:0000256" key="2">
    <source>
        <dbReference type="ARBA" id="ARBA00005695"/>
    </source>
</evidence>
<dbReference type="PIRSF" id="PIRSF002741">
    <property type="entry name" value="MppA"/>
    <property type="match status" value="1"/>
</dbReference>
<comment type="subcellular location">
    <subcellularLocation>
        <location evidence="1">Cell membrane</location>
        <topology evidence="1">Lipid-anchor</topology>
    </subcellularLocation>
</comment>
<dbReference type="GO" id="GO:1904680">
    <property type="term" value="F:peptide transmembrane transporter activity"/>
    <property type="evidence" value="ECO:0007669"/>
    <property type="project" value="TreeGrafter"/>
</dbReference>
<dbReference type="PANTHER" id="PTHR30290">
    <property type="entry name" value="PERIPLASMIC BINDING COMPONENT OF ABC TRANSPORTER"/>
    <property type="match status" value="1"/>
</dbReference>
<dbReference type="InterPro" id="IPR030678">
    <property type="entry name" value="Peptide/Ni-bd"/>
</dbReference>
<dbReference type="GO" id="GO:0043190">
    <property type="term" value="C:ATP-binding cassette (ABC) transporter complex"/>
    <property type="evidence" value="ECO:0007669"/>
    <property type="project" value="InterPro"/>
</dbReference>
<protein>
    <submittedName>
        <fullName evidence="6">ABC transporter substrate-binding protein</fullName>
    </submittedName>
</protein>
<keyword evidence="3" id="KW-0732">Signal</keyword>
<dbReference type="PANTHER" id="PTHR30290:SF38">
    <property type="entry name" value="D,D-DIPEPTIDE-BINDING PERIPLASMIC PROTEIN DDPA-RELATED"/>
    <property type="match status" value="1"/>
</dbReference>
<dbReference type="Gene3D" id="3.10.105.10">
    <property type="entry name" value="Dipeptide-binding Protein, Domain 3"/>
    <property type="match status" value="1"/>
</dbReference>
<dbReference type="Gene3D" id="3.40.190.10">
    <property type="entry name" value="Periplasmic binding protein-like II"/>
    <property type="match status" value="1"/>
</dbReference>
<evidence type="ECO:0000313" key="6">
    <source>
        <dbReference type="EMBL" id="KAB2338570.1"/>
    </source>
</evidence>
<evidence type="ECO:0000259" key="5">
    <source>
        <dbReference type="Pfam" id="PF00496"/>
    </source>
</evidence>
<dbReference type="GO" id="GO:0015833">
    <property type="term" value="P:peptide transport"/>
    <property type="evidence" value="ECO:0007669"/>
    <property type="project" value="TreeGrafter"/>
</dbReference>
<comment type="caution">
    <text evidence="6">The sequence shown here is derived from an EMBL/GenBank/DDBJ whole genome shotgun (WGS) entry which is preliminary data.</text>
</comment>
<feature type="region of interest" description="Disordered" evidence="4">
    <location>
        <begin position="25"/>
        <end position="49"/>
    </location>
</feature>
<evidence type="ECO:0000256" key="4">
    <source>
        <dbReference type="SAM" id="MobiDB-lite"/>
    </source>
</evidence>
<dbReference type="CDD" id="cd08502">
    <property type="entry name" value="PBP2_NikA_DppA_OppA_like_16"/>
    <property type="match status" value="1"/>
</dbReference>
<evidence type="ECO:0000313" key="7">
    <source>
        <dbReference type="Proteomes" id="UP000481030"/>
    </source>
</evidence>
<dbReference type="SUPFAM" id="SSF53850">
    <property type="entry name" value="Periplasmic binding protein-like II"/>
    <property type="match status" value="1"/>
</dbReference>
<dbReference type="InterPro" id="IPR023765">
    <property type="entry name" value="SBP_5_CS"/>
</dbReference>
<dbReference type="AlphaFoldDB" id="A0A6L3VAD0"/>
<comment type="similarity">
    <text evidence="2">Belongs to the bacterial solute-binding protein 5 family.</text>
</comment>
<sequence>MKLRQMGFFILFGIFALLLVGCSSSSSTEESEGSNESKKSEEPKGESKFTGGELHVALNTQPPSLDPHMGTATATRDAARPIFETLVTLNSKYEVQPMLAERFEQSDDGLVYKFYLRKGVKFHNGKELKAEDVVASLERWVAKAGRAKNALGEGKFEILDDYTVQLTLPQPSVGALHVLGATNQFGGIMPKEIIENTPETGITEYVGTGPFKFVEWKQDQYIHYVKNEDYQSPEGTPDGLAGKREALVDDLYINFVSDSSTRVAGMTTEQYDIGIMMPVDSYDQLKSTKNLKNEIALSSGAVIVFNKKQGPLSDPAMRQAFNMGLDYDEIMLAAFTSPEFYRLSPGIMFPEQTDWYTDAGKENYNPNNPELAKKMFKEAGYNGEAIKILTTRDYEYMYNSALVVQAQLEKIGVKVKLDVVDWPTLMQLYTEPSSYDAFTTGFSTVTDPTQHLIFDPTFSGWNDDAKTADLIAKIRTSTTPAEAFPYWEELQEHTWTTQLPYIRFGDMNILYTYNDNVEGFKQFEGVVLWNVGKR</sequence>
<organism evidence="6 7">
    <name type="scientific">Cytobacillus depressus</name>
    <dbReference type="NCBI Taxonomy" id="1602942"/>
    <lineage>
        <taxon>Bacteria</taxon>
        <taxon>Bacillati</taxon>
        <taxon>Bacillota</taxon>
        <taxon>Bacilli</taxon>
        <taxon>Bacillales</taxon>
        <taxon>Bacillaceae</taxon>
        <taxon>Cytobacillus</taxon>
    </lineage>
</organism>
<dbReference type="RefSeq" id="WP_151533308.1">
    <property type="nucleotide sequence ID" value="NZ_WBOS01000001.1"/>
</dbReference>
<evidence type="ECO:0000256" key="3">
    <source>
        <dbReference type="ARBA" id="ARBA00022729"/>
    </source>
</evidence>
<accession>A0A6L3VAD0</accession>
<reference evidence="6 7" key="1">
    <citation type="journal article" date="2016" name="Antonie Van Leeuwenhoek">
        <title>Bacillus depressus sp. nov., isolated from soil of a sunflower field.</title>
        <authorList>
            <person name="Wei X."/>
            <person name="Xin D."/>
            <person name="Xin Y."/>
            <person name="Zhang H."/>
            <person name="Wang T."/>
            <person name="Zhang J."/>
        </authorList>
    </citation>
    <scope>NUCLEOTIDE SEQUENCE [LARGE SCALE GENOMIC DNA]</scope>
    <source>
        <strain evidence="6 7">BZ1</strain>
    </source>
</reference>
<dbReference type="PROSITE" id="PS01040">
    <property type="entry name" value="SBP_BACTERIAL_5"/>
    <property type="match status" value="1"/>
</dbReference>
<dbReference type="InterPro" id="IPR039424">
    <property type="entry name" value="SBP_5"/>
</dbReference>
<proteinExistence type="inferred from homology"/>
<evidence type="ECO:0000256" key="1">
    <source>
        <dbReference type="ARBA" id="ARBA00004193"/>
    </source>
</evidence>
<gene>
    <name evidence="6" type="ORF">F7731_03165</name>
</gene>